<sequence>MLVIAVVVSVLLLTLGLAMSNILTAETKRNAVEYYGVMAYGAAQSGVERTLVRLYTHDHSVSELECSDLEVGTLATPGDGMTFDSGQLNSCEIDIIDCKKADDVAERMASSGFVDVYRFTSYAQCGASNLDTSRSIVVEVKREDKL</sequence>
<organism evidence="1 2">
    <name type="scientific">Pseudoalteromonas ruthenica</name>
    <dbReference type="NCBI Taxonomy" id="151081"/>
    <lineage>
        <taxon>Bacteria</taxon>
        <taxon>Pseudomonadati</taxon>
        <taxon>Pseudomonadota</taxon>
        <taxon>Gammaproteobacteria</taxon>
        <taxon>Alteromonadales</taxon>
        <taxon>Pseudoalteromonadaceae</taxon>
        <taxon>Pseudoalteromonas</taxon>
    </lineage>
</organism>
<evidence type="ECO:0000313" key="2">
    <source>
        <dbReference type="Proteomes" id="UP000305874"/>
    </source>
</evidence>
<dbReference type="Proteomes" id="UP000305874">
    <property type="component" value="Unassembled WGS sequence"/>
</dbReference>
<evidence type="ECO:0008006" key="3">
    <source>
        <dbReference type="Google" id="ProtNLM"/>
    </source>
</evidence>
<accession>A0A5S3Z3P9</accession>
<protein>
    <recommendedName>
        <fullName evidence="3">Agglutinin biogenesis protein MshP</fullName>
    </recommendedName>
</protein>
<comment type="caution">
    <text evidence="1">The sequence shown here is derived from an EMBL/GenBank/DDBJ whole genome shotgun (WGS) entry which is preliminary data.</text>
</comment>
<name>A0A5S3Z3P9_9GAMM</name>
<dbReference type="RefSeq" id="WP_138508084.1">
    <property type="nucleotide sequence ID" value="NZ_PNCG01000015.1"/>
</dbReference>
<gene>
    <name evidence="1" type="ORF">CWC05_14540</name>
</gene>
<reference evidence="2" key="2">
    <citation type="submission" date="2019-06" db="EMBL/GenBank/DDBJ databases">
        <title>Co-occurence of chitin degradation, pigmentation and bioactivity in marine Pseudoalteromonas.</title>
        <authorList>
            <person name="Sonnenschein E.C."/>
            <person name="Bech P.K."/>
        </authorList>
    </citation>
    <scope>NUCLEOTIDE SEQUENCE [LARGE SCALE GENOMIC DNA]</scope>
    <source>
        <strain evidence="2">S2897</strain>
    </source>
</reference>
<dbReference type="EMBL" id="PNCG01000015">
    <property type="protein sequence ID" value="TMP86176.1"/>
    <property type="molecule type" value="Genomic_DNA"/>
</dbReference>
<reference evidence="1 2" key="1">
    <citation type="submission" date="2017-12" db="EMBL/GenBank/DDBJ databases">
        <authorList>
            <person name="Paulsen S."/>
            <person name="Gram L.K."/>
        </authorList>
    </citation>
    <scope>NUCLEOTIDE SEQUENCE [LARGE SCALE GENOMIC DNA]</scope>
    <source>
        <strain evidence="1 2">S2897</strain>
    </source>
</reference>
<proteinExistence type="predicted"/>
<dbReference type="AlphaFoldDB" id="A0A5S3Z3P9"/>
<evidence type="ECO:0000313" key="1">
    <source>
        <dbReference type="EMBL" id="TMP86176.1"/>
    </source>
</evidence>